<accession>A0A1Y1V0H9</accession>
<dbReference type="Pfam" id="PF00855">
    <property type="entry name" value="PWWP"/>
    <property type="match status" value="1"/>
</dbReference>
<feature type="region of interest" description="Disordered" evidence="1">
    <location>
        <begin position="471"/>
        <end position="545"/>
    </location>
</feature>
<feature type="compositionally biased region" description="Low complexity" evidence="1">
    <location>
        <begin position="612"/>
        <end position="622"/>
    </location>
</feature>
<protein>
    <recommendedName>
        <fullName evidence="2">PWWP domain-containing protein</fullName>
    </recommendedName>
</protein>
<dbReference type="SUPFAM" id="SSF63748">
    <property type="entry name" value="Tudor/PWWP/MBT"/>
    <property type="match status" value="1"/>
</dbReference>
<gene>
    <name evidence="3" type="ORF">BCR36DRAFT_415377</name>
</gene>
<organism evidence="3 4">
    <name type="scientific">Piromyces finnis</name>
    <dbReference type="NCBI Taxonomy" id="1754191"/>
    <lineage>
        <taxon>Eukaryota</taxon>
        <taxon>Fungi</taxon>
        <taxon>Fungi incertae sedis</taxon>
        <taxon>Chytridiomycota</taxon>
        <taxon>Chytridiomycota incertae sedis</taxon>
        <taxon>Neocallimastigomycetes</taxon>
        <taxon>Neocallimastigales</taxon>
        <taxon>Neocallimastigaceae</taxon>
        <taxon>Piromyces</taxon>
    </lineage>
</organism>
<feature type="region of interest" description="Disordered" evidence="1">
    <location>
        <begin position="244"/>
        <end position="375"/>
    </location>
</feature>
<dbReference type="InterPro" id="IPR000313">
    <property type="entry name" value="PWWP_dom"/>
</dbReference>
<feature type="compositionally biased region" description="Polar residues" evidence="1">
    <location>
        <begin position="244"/>
        <end position="258"/>
    </location>
</feature>
<dbReference type="Gene3D" id="2.30.30.140">
    <property type="match status" value="1"/>
</dbReference>
<dbReference type="Pfam" id="PF08711">
    <property type="entry name" value="Med26"/>
    <property type="match status" value="1"/>
</dbReference>
<dbReference type="Proteomes" id="UP000193719">
    <property type="component" value="Unassembled WGS sequence"/>
</dbReference>
<dbReference type="PROSITE" id="PS50812">
    <property type="entry name" value="PWWP"/>
    <property type="match status" value="1"/>
</dbReference>
<evidence type="ECO:0000313" key="4">
    <source>
        <dbReference type="Proteomes" id="UP000193719"/>
    </source>
</evidence>
<dbReference type="SUPFAM" id="SSF47676">
    <property type="entry name" value="Conserved domain common to transcription factors TFIIS, elongin A, CRSP70"/>
    <property type="match status" value="1"/>
</dbReference>
<feature type="region of interest" description="Disordered" evidence="1">
    <location>
        <begin position="571"/>
        <end position="628"/>
    </location>
</feature>
<dbReference type="SMART" id="SM00293">
    <property type="entry name" value="PWWP"/>
    <property type="match status" value="1"/>
</dbReference>
<feature type="domain" description="PWWP" evidence="2">
    <location>
        <begin position="6"/>
        <end position="70"/>
    </location>
</feature>
<feature type="compositionally biased region" description="Polar residues" evidence="1">
    <location>
        <begin position="577"/>
        <end position="587"/>
    </location>
</feature>
<name>A0A1Y1V0H9_9FUNG</name>
<feature type="compositionally biased region" description="Basic and acidic residues" evidence="1">
    <location>
        <begin position="364"/>
        <end position="375"/>
    </location>
</feature>
<dbReference type="AlphaFoldDB" id="A0A1Y1V0H9"/>
<evidence type="ECO:0000259" key="2">
    <source>
        <dbReference type="PROSITE" id="PS50812"/>
    </source>
</evidence>
<feature type="compositionally biased region" description="Low complexity" evidence="1">
    <location>
        <begin position="496"/>
        <end position="505"/>
    </location>
</feature>
<dbReference type="InterPro" id="IPR035441">
    <property type="entry name" value="TFIIS/LEDGF_dom_sf"/>
</dbReference>
<dbReference type="CDD" id="cd05162">
    <property type="entry name" value="PWWP"/>
    <property type="match status" value="1"/>
</dbReference>
<feature type="compositionally biased region" description="Polar residues" evidence="1">
    <location>
        <begin position="275"/>
        <end position="285"/>
    </location>
</feature>
<sequence>MNTITNGSIVWVKFRGYPWWPSKIESEDKLSSEFLSYKPKTHLKHIPVYVYGKEKFAWANTKYIKPFEKYKGIFITEKRTNLFNIAISKALHELYPQKYPFVKIKKENVPKIPKPNASYSTFNQSPLRYNNLNTIYINSPRNNQIQNYNSAQPYEQNTSQNIMHTPNRNNVTNLTQIQLPNQNQNGMMISTPIQNLNTNQNLSLENIQNSKQQQQQQQQQQPHTPKKICVENEIGQTISKNIITNPTLYPSTPKQVVESTRTTSHHSSPYSSTSNVNQTPKSYQKTSHEHTPKSYSSHRQDQSSSSRHHYSSPHTSSHSHSRSHHYSQSYHHSSKSSPTVASNDNTYLSPSQRHHQHQSISSPETDKVSKEKEVPLKSEEVELAERVLKIRIKLQKTLKRDLSSSVLKYINTYLDEIEKKTLSINILKYTKIGKIIKILAKRPYPFNDQYNIQQRCINLFGRWKNLLKDSTSQPNINSPSSPSIHSEGAFSHHNSHISSSSSPGSTLIPGINYSPSRNHRLPLPSSSSAPPLAQHSQPSLSEGIKPKTMEMISNYNSPTMNKSISEILSSNDKDLNNDTITPSNFYHSPSRMKNETQQQQLQSSSFKNQPLYYSTRSTSYYSPSQNTN</sequence>
<feature type="compositionally biased region" description="Basic residues" evidence="1">
    <location>
        <begin position="306"/>
        <end position="325"/>
    </location>
</feature>
<feature type="compositionally biased region" description="Low complexity" evidence="1">
    <location>
        <begin position="471"/>
        <end position="486"/>
    </location>
</feature>
<dbReference type="Gene3D" id="1.20.930.10">
    <property type="entry name" value="Conserved domain common to transcription factors TFIIS, elongin A, CRSP70"/>
    <property type="match status" value="1"/>
</dbReference>
<proteinExistence type="predicted"/>
<evidence type="ECO:0000313" key="3">
    <source>
        <dbReference type="EMBL" id="ORX43779.1"/>
    </source>
</evidence>
<feature type="compositionally biased region" description="Low complexity" evidence="1">
    <location>
        <begin position="294"/>
        <end position="305"/>
    </location>
</feature>
<feature type="compositionally biased region" description="Polar residues" evidence="1">
    <location>
        <begin position="338"/>
        <end position="348"/>
    </location>
</feature>
<dbReference type="OrthoDB" id="62853at2759"/>
<feature type="compositionally biased region" description="Low complexity" evidence="1">
    <location>
        <begin position="259"/>
        <end position="274"/>
    </location>
</feature>
<dbReference type="EMBL" id="MCFH01000050">
    <property type="protein sequence ID" value="ORX43779.1"/>
    <property type="molecule type" value="Genomic_DNA"/>
</dbReference>
<dbReference type="InterPro" id="IPR017923">
    <property type="entry name" value="TFIIS_N"/>
</dbReference>
<comment type="caution">
    <text evidence="3">The sequence shown here is derived from an EMBL/GenBank/DDBJ whole genome shotgun (WGS) entry which is preliminary data.</text>
</comment>
<feature type="compositionally biased region" description="Polar residues" evidence="1">
    <location>
        <begin position="595"/>
        <end position="608"/>
    </location>
</feature>
<dbReference type="STRING" id="1754191.A0A1Y1V0H9"/>
<feature type="compositionally biased region" description="Low complexity" evidence="1">
    <location>
        <begin position="326"/>
        <end position="337"/>
    </location>
</feature>
<reference evidence="3 4" key="2">
    <citation type="submission" date="2016-08" db="EMBL/GenBank/DDBJ databases">
        <title>Pervasive Adenine N6-methylation of Active Genes in Fungi.</title>
        <authorList>
            <consortium name="DOE Joint Genome Institute"/>
            <person name="Mondo S.J."/>
            <person name="Dannebaum R.O."/>
            <person name="Kuo R.C."/>
            <person name="Labutti K."/>
            <person name="Haridas S."/>
            <person name="Kuo A."/>
            <person name="Salamov A."/>
            <person name="Ahrendt S.R."/>
            <person name="Lipzen A."/>
            <person name="Sullivan W."/>
            <person name="Andreopoulos W.B."/>
            <person name="Clum A."/>
            <person name="Lindquist E."/>
            <person name="Daum C."/>
            <person name="Ramamoorthy G.K."/>
            <person name="Gryganskyi A."/>
            <person name="Culley D."/>
            <person name="Magnuson J.K."/>
            <person name="James T.Y."/>
            <person name="O'Malley M.A."/>
            <person name="Stajich J.E."/>
            <person name="Spatafora J.W."/>
            <person name="Visel A."/>
            <person name="Grigoriev I.V."/>
        </authorList>
    </citation>
    <scope>NUCLEOTIDE SEQUENCE [LARGE SCALE GENOMIC DNA]</scope>
    <source>
        <strain evidence="4">finn</strain>
    </source>
</reference>
<evidence type="ECO:0000256" key="1">
    <source>
        <dbReference type="SAM" id="MobiDB-lite"/>
    </source>
</evidence>
<reference evidence="3 4" key="1">
    <citation type="submission" date="2016-08" db="EMBL/GenBank/DDBJ databases">
        <title>Genomes of anaerobic fungi encode conserved fungal cellulosomes for biomass hydrolysis.</title>
        <authorList>
            <consortium name="DOE Joint Genome Institute"/>
            <person name="Haitjema C.H."/>
            <person name="Gilmore S.P."/>
            <person name="Henske J.K."/>
            <person name="Solomon K.V."/>
            <person name="De Groot R."/>
            <person name="Kuo A."/>
            <person name="Mondo S.J."/>
            <person name="Salamov A.A."/>
            <person name="Labutti K."/>
            <person name="Zhao Z."/>
            <person name="Chiniquy J."/>
            <person name="Barry K."/>
            <person name="Brewer H.M."/>
            <person name="Purvine S.O."/>
            <person name="Wright A.T."/>
            <person name="Boxma B."/>
            <person name="Van Alen T."/>
            <person name="Hackstein J.H."/>
            <person name="Baker S.E."/>
            <person name="Grigoriev I.V."/>
            <person name="O'Malley M.A."/>
        </authorList>
    </citation>
    <scope>NUCLEOTIDE SEQUENCE [LARGE SCALE GENOMIC DNA]</scope>
    <source>
        <strain evidence="4">finn</strain>
    </source>
</reference>
<keyword evidence="4" id="KW-1185">Reference proteome</keyword>
<feature type="compositionally biased region" description="Low complexity" evidence="1">
    <location>
        <begin position="521"/>
        <end position="539"/>
    </location>
</feature>